<dbReference type="Gene3D" id="1.20.1640.10">
    <property type="entry name" value="Multidrug efflux transporter AcrB transmembrane domain"/>
    <property type="match status" value="2"/>
</dbReference>
<keyword evidence="6 9" id="KW-0812">Transmembrane</keyword>
<dbReference type="OrthoDB" id="9758297at2"/>
<dbReference type="PANTHER" id="PTHR32063:SF11">
    <property type="entry name" value="CATION OR DRUG EFFLUX SYSTEM PROTEIN"/>
    <property type="match status" value="1"/>
</dbReference>
<dbReference type="EMBL" id="CP002086">
    <property type="protein sequence ID" value="ADJ28213.1"/>
    <property type="molecule type" value="Genomic_DNA"/>
</dbReference>
<dbReference type="InterPro" id="IPR027463">
    <property type="entry name" value="AcrB_DN_DC_subdom"/>
</dbReference>
<dbReference type="GO" id="GO:0042910">
    <property type="term" value="F:xenobiotic transmembrane transporter activity"/>
    <property type="evidence" value="ECO:0007669"/>
    <property type="project" value="TreeGrafter"/>
</dbReference>
<evidence type="ECO:0000256" key="1">
    <source>
        <dbReference type="ARBA" id="ARBA00004429"/>
    </source>
</evidence>
<dbReference type="NCBIfam" id="TIGR00915">
    <property type="entry name" value="2A0602"/>
    <property type="match status" value="1"/>
</dbReference>
<evidence type="ECO:0000259" key="11">
    <source>
        <dbReference type="PROSITE" id="PS50156"/>
    </source>
</evidence>
<keyword evidence="5 9" id="KW-0997">Cell inner membrane</keyword>
<dbReference type="InterPro" id="IPR001036">
    <property type="entry name" value="Acrflvin-R"/>
</dbReference>
<dbReference type="PROSITE" id="PS50156">
    <property type="entry name" value="SSD"/>
    <property type="match status" value="1"/>
</dbReference>
<keyword evidence="3 9" id="KW-0813">Transport</keyword>
<gene>
    <name evidence="12" type="ordered locus">Nwat_1287</name>
</gene>
<dbReference type="RefSeq" id="WP_013220309.1">
    <property type="nucleotide sequence ID" value="NC_014315.1"/>
</dbReference>
<feature type="transmembrane region" description="Helical" evidence="9">
    <location>
        <begin position="397"/>
        <end position="419"/>
    </location>
</feature>
<comment type="subcellular location">
    <subcellularLocation>
        <location evidence="1 9">Cell inner membrane</location>
        <topology evidence="1 9">Multi-pass membrane protein</topology>
    </subcellularLocation>
</comment>
<evidence type="ECO:0000256" key="10">
    <source>
        <dbReference type="SAM" id="MobiDB-lite"/>
    </source>
</evidence>
<dbReference type="SUPFAM" id="SSF82693">
    <property type="entry name" value="Multidrug efflux transporter AcrB pore domain, PN1, PN2, PC1 and PC2 subdomains"/>
    <property type="match status" value="4"/>
</dbReference>
<accession>D8K5N6</accession>
<evidence type="ECO:0000256" key="5">
    <source>
        <dbReference type="ARBA" id="ARBA00022519"/>
    </source>
</evidence>
<dbReference type="Pfam" id="PF00873">
    <property type="entry name" value="ACR_tran"/>
    <property type="match status" value="1"/>
</dbReference>
<dbReference type="GO" id="GO:0015562">
    <property type="term" value="F:efflux transmembrane transporter activity"/>
    <property type="evidence" value="ECO:0007669"/>
    <property type="project" value="InterPro"/>
</dbReference>
<feature type="transmembrane region" description="Helical" evidence="9">
    <location>
        <begin position="1011"/>
        <end position="1037"/>
    </location>
</feature>
<dbReference type="STRING" id="105559.Nwat_1287"/>
<evidence type="ECO:0000256" key="3">
    <source>
        <dbReference type="ARBA" id="ARBA00022448"/>
    </source>
</evidence>
<feature type="region of interest" description="Disordered" evidence="10">
    <location>
        <begin position="1048"/>
        <end position="1072"/>
    </location>
</feature>
<organism evidence="12 13">
    <name type="scientific">Nitrosococcus watsoni (strain C-113)</name>
    <dbReference type="NCBI Taxonomy" id="105559"/>
    <lineage>
        <taxon>Bacteria</taxon>
        <taxon>Pseudomonadati</taxon>
        <taxon>Pseudomonadota</taxon>
        <taxon>Gammaproteobacteria</taxon>
        <taxon>Chromatiales</taxon>
        <taxon>Chromatiaceae</taxon>
        <taxon>Nitrosococcus</taxon>
    </lineage>
</organism>
<evidence type="ECO:0000313" key="12">
    <source>
        <dbReference type="EMBL" id="ADJ28213.1"/>
    </source>
</evidence>
<feature type="transmembrane region" description="Helical" evidence="9">
    <location>
        <begin position="542"/>
        <end position="564"/>
    </location>
</feature>
<feature type="transmembrane region" description="Helical" evidence="9">
    <location>
        <begin position="12"/>
        <end position="34"/>
    </location>
</feature>
<evidence type="ECO:0000256" key="2">
    <source>
        <dbReference type="ARBA" id="ARBA00010942"/>
    </source>
</evidence>
<dbReference type="SUPFAM" id="SSF82714">
    <property type="entry name" value="Multidrug efflux transporter AcrB TolC docking domain, DN and DC subdomains"/>
    <property type="match status" value="2"/>
</dbReference>
<dbReference type="SUPFAM" id="SSF82866">
    <property type="entry name" value="Multidrug efflux transporter AcrB transmembrane domain"/>
    <property type="match status" value="2"/>
</dbReference>
<feature type="transmembrane region" description="Helical" evidence="9">
    <location>
        <begin position="343"/>
        <end position="362"/>
    </location>
</feature>
<dbReference type="GO" id="GO:0005886">
    <property type="term" value="C:plasma membrane"/>
    <property type="evidence" value="ECO:0007669"/>
    <property type="project" value="UniProtKB-SubCell"/>
</dbReference>
<feature type="transmembrane region" description="Helical" evidence="9">
    <location>
        <begin position="933"/>
        <end position="957"/>
    </location>
</feature>
<dbReference type="InterPro" id="IPR000731">
    <property type="entry name" value="SSD"/>
</dbReference>
<dbReference type="FunFam" id="1.20.1640.10:FF:000001">
    <property type="entry name" value="Efflux pump membrane transporter"/>
    <property type="match status" value="1"/>
</dbReference>
<dbReference type="InterPro" id="IPR004764">
    <property type="entry name" value="MdtF-like"/>
</dbReference>
<keyword evidence="4" id="KW-1003">Cell membrane</keyword>
<dbReference type="PRINTS" id="PR00702">
    <property type="entry name" value="ACRIFLAVINRP"/>
</dbReference>
<name>D8K5N6_NITWC</name>
<reference evidence="12 13" key="1">
    <citation type="submission" date="2010-06" db="EMBL/GenBank/DDBJ databases">
        <title>Complete sequence of chromosome of Nitrosococcus watsoni C-113.</title>
        <authorList>
            <consortium name="US DOE Joint Genome Institute"/>
            <person name="Lucas S."/>
            <person name="Copeland A."/>
            <person name="Lapidus A."/>
            <person name="Cheng J.-F."/>
            <person name="Bruce D."/>
            <person name="Goodwin L."/>
            <person name="Pitluck S."/>
            <person name="Malfatti S.A."/>
            <person name="Chain P.S.G."/>
            <person name="Land M."/>
            <person name="Hauser L."/>
            <person name="Kyrpides N."/>
            <person name="Ivanova N."/>
            <person name="Cambell M.A."/>
            <person name="Heidelberg J.F."/>
            <person name="Klotz M.G."/>
            <person name="Woyke T."/>
        </authorList>
    </citation>
    <scope>NUCLEOTIDE SEQUENCE [LARGE SCALE GENOMIC DNA]</scope>
    <source>
        <strain evidence="12 13">C-113</strain>
    </source>
</reference>
<dbReference type="GO" id="GO:0009636">
    <property type="term" value="P:response to toxic substance"/>
    <property type="evidence" value="ECO:0007669"/>
    <property type="project" value="UniProtKB-ARBA"/>
</dbReference>
<dbReference type="KEGG" id="nwa:Nwat_1287"/>
<evidence type="ECO:0000256" key="9">
    <source>
        <dbReference type="RuleBase" id="RU364070"/>
    </source>
</evidence>
<dbReference type="AlphaFoldDB" id="D8K5N6"/>
<evidence type="ECO:0000256" key="7">
    <source>
        <dbReference type="ARBA" id="ARBA00022989"/>
    </source>
</evidence>
<dbReference type="Gene3D" id="3.30.70.1430">
    <property type="entry name" value="Multidrug efflux transporter AcrB pore domain"/>
    <property type="match status" value="2"/>
</dbReference>
<dbReference type="Gene3D" id="3.30.70.1440">
    <property type="entry name" value="Multidrug efflux transporter AcrB pore domain"/>
    <property type="match status" value="1"/>
</dbReference>
<comment type="similarity">
    <text evidence="2 9">Belongs to the resistance-nodulation-cell division (RND) (TC 2.A.6) family.</text>
</comment>
<proteinExistence type="inferred from homology"/>
<feature type="domain" description="SSD" evidence="11">
    <location>
        <begin position="372"/>
        <end position="497"/>
    </location>
</feature>
<sequence>MNFARFFTDHPVFASVLSILIIIIGGLAILALPIERHPQIAPPTVVVSTTYPGASGETVAKTVATPLEQEINGVEDMLYMSSQATNDGALRLTITFKLGTDLDKAQVLVQNRVALAEPRLPEEVRRMGISVRKSSPDLSLVVNIISPDQRYDQIYLSNYALIHVREALARLPGVGDIALFGGRDYSMRVWLDPESLASRELTAMDVVRAIREQNVQVAAGTLGEPPIPGSTDLQLTVNTMGRLTEAKQFGEIIVKTGTEGQVTYVRDIARIELGAADYTSNLYLGSQPTVGIIIFQRPGSNALETKQAVMETMERLAKDFPPGIAYRVVYDTTTFIEESVKSVVKVLFEAVLIVLVVVLVFLQNWRATLIPMLAVPVSLIGTFAVLAALGFSLNTLTLAAMVLAIGIVVDDAIVVVENVERNLEAGLPRREATLKAMGEVSGAIIAMALVLSAVFIPTAFISGITGQFYQQFALTIAAATIISALNSLTLSPALSAIFLKSPDEKKDILQRWLDRLFGWFFKGFNGTFSWFRTQYTLLIRRFVWMSVLMLGIYGGLLGLTYLGFTQVPTGFIPQEDQGYLIVFAQLPDAASLERTDAVLRRANEIILDTQGILSTNAVAGWSVIMRGNQPNVGTIFVILDPFSERTEENLGANAIAETLQQRLGGIQEAFIGVFPPPSVRGIGNLGGFKMEIQDQGGRGLHALQDAVEQMIITGNQTPELSGLFTTFRANVPQIYLDIDRIQARSMGVPLDNVFNTLQVYLGSLYINDFNLFGRTFRVIAQADGAFRDQPEDIYLLKTRNVSGEMVPLGALVDIQETTGPDKVNRYNLFPAAEVNGDAMPGISSGQAIALMEAIAERELPRGFGFEWTELTYQQILAGNTAVYIFPLCVLFVFLVLAAQYESWSLPLAVILIVPMCLLSAIIGVWLMGMDNNIFTQIGFIVLIGLASKNAILIVEFAKQLQDKQALSRYEAAIESSRLRLRPILMTSFAFVFGVLPLVIAEGAGAESRELLGVAVLSGMLGVTFFGLVFTPIFYVVVRKFVEQRQMRAEAPEATHKEKEGNGDSEEAVAPNN</sequence>
<feature type="transmembrane region" description="Helical" evidence="9">
    <location>
        <begin position="369"/>
        <end position="391"/>
    </location>
</feature>
<dbReference type="PANTHER" id="PTHR32063">
    <property type="match status" value="1"/>
</dbReference>
<keyword evidence="8 9" id="KW-0472">Membrane</keyword>
<feature type="transmembrane region" description="Helical" evidence="9">
    <location>
        <begin position="880"/>
        <end position="898"/>
    </location>
</feature>
<dbReference type="FunFam" id="3.30.70.1430:FF:000001">
    <property type="entry name" value="Efflux pump membrane transporter"/>
    <property type="match status" value="1"/>
</dbReference>
<dbReference type="Gene3D" id="3.30.2090.10">
    <property type="entry name" value="Multidrug efflux transporter AcrB TolC docking domain, DN and DC subdomains"/>
    <property type="match status" value="2"/>
</dbReference>
<dbReference type="eggNOG" id="COG0841">
    <property type="taxonomic scope" value="Bacteria"/>
</dbReference>
<dbReference type="Proteomes" id="UP000000393">
    <property type="component" value="Chromosome"/>
</dbReference>
<keyword evidence="7 9" id="KW-1133">Transmembrane helix</keyword>
<protein>
    <recommendedName>
        <fullName evidence="9">Efflux pump membrane transporter</fullName>
    </recommendedName>
</protein>
<feature type="transmembrane region" description="Helical" evidence="9">
    <location>
        <begin position="472"/>
        <end position="499"/>
    </location>
</feature>
<evidence type="ECO:0000256" key="6">
    <source>
        <dbReference type="ARBA" id="ARBA00022692"/>
    </source>
</evidence>
<evidence type="ECO:0000313" key="13">
    <source>
        <dbReference type="Proteomes" id="UP000000393"/>
    </source>
</evidence>
<feature type="compositionally biased region" description="Basic and acidic residues" evidence="10">
    <location>
        <begin position="1048"/>
        <end position="1061"/>
    </location>
</feature>
<feature type="transmembrane region" description="Helical" evidence="9">
    <location>
        <begin position="978"/>
        <end position="999"/>
    </location>
</feature>
<evidence type="ECO:0000256" key="4">
    <source>
        <dbReference type="ARBA" id="ARBA00022475"/>
    </source>
</evidence>
<feature type="transmembrane region" description="Helical" evidence="9">
    <location>
        <begin position="905"/>
        <end position="927"/>
    </location>
</feature>
<dbReference type="NCBIfam" id="NF000282">
    <property type="entry name" value="RND_permease_1"/>
    <property type="match status" value="1"/>
</dbReference>
<dbReference type="Gene3D" id="3.30.70.1320">
    <property type="entry name" value="Multidrug efflux transporter AcrB pore domain like"/>
    <property type="match status" value="1"/>
</dbReference>
<evidence type="ECO:0000256" key="8">
    <source>
        <dbReference type="ARBA" id="ARBA00023136"/>
    </source>
</evidence>
<feature type="transmembrane region" description="Helical" evidence="9">
    <location>
        <begin position="440"/>
        <end position="460"/>
    </location>
</feature>
<dbReference type="HOGENOM" id="CLU_002755_1_0_6"/>
<keyword evidence="13" id="KW-1185">Reference proteome</keyword>